<proteinExistence type="predicted"/>
<protein>
    <submittedName>
        <fullName evidence="1">Uncharacterized protein</fullName>
    </submittedName>
</protein>
<accession>A0ACC0WQE0</accession>
<evidence type="ECO:0000313" key="1">
    <source>
        <dbReference type="EMBL" id="KAI9921100.1"/>
    </source>
</evidence>
<keyword evidence="2" id="KW-1185">Reference proteome</keyword>
<gene>
    <name evidence="1" type="ORF">PsorP6_000655</name>
</gene>
<organism evidence="1 2">
    <name type="scientific">Peronosclerospora sorghi</name>
    <dbReference type="NCBI Taxonomy" id="230839"/>
    <lineage>
        <taxon>Eukaryota</taxon>
        <taxon>Sar</taxon>
        <taxon>Stramenopiles</taxon>
        <taxon>Oomycota</taxon>
        <taxon>Peronosporomycetes</taxon>
        <taxon>Peronosporales</taxon>
        <taxon>Peronosporaceae</taxon>
        <taxon>Peronosclerospora</taxon>
    </lineage>
</organism>
<comment type="caution">
    <text evidence="1">The sequence shown here is derived from an EMBL/GenBank/DDBJ whole genome shotgun (WGS) entry which is preliminary data.</text>
</comment>
<sequence length="162" mass="18073">MCSDGKRCLVCGFEIEWRQPPAAGNHSRNSISETRVRELHVAVMRFLSELGGDWNQGNTDSRRPSSDEAGKKAASYFWILTCGDLTFIVKNLHCFIAYQASTIEVAIVVKSIKARYVFGESVYRAKNDKVLLTQVITVPSNFGPCEKLVDHNVVIGDHFYGA</sequence>
<dbReference type="EMBL" id="CM047580">
    <property type="protein sequence ID" value="KAI9921100.1"/>
    <property type="molecule type" value="Genomic_DNA"/>
</dbReference>
<dbReference type="Proteomes" id="UP001163321">
    <property type="component" value="Chromosome 1"/>
</dbReference>
<evidence type="ECO:0000313" key="2">
    <source>
        <dbReference type="Proteomes" id="UP001163321"/>
    </source>
</evidence>
<name>A0ACC0WQE0_9STRA</name>
<reference evidence="1 2" key="1">
    <citation type="journal article" date="2022" name="bioRxiv">
        <title>The genome of the oomycete Peronosclerospora sorghi, a cosmopolitan pathogen of maize and sorghum, is inflated with dispersed pseudogenes.</title>
        <authorList>
            <person name="Fletcher K."/>
            <person name="Martin F."/>
            <person name="Isakeit T."/>
            <person name="Cavanaugh K."/>
            <person name="Magill C."/>
            <person name="Michelmore R."/>
        </authorList>
    </citation>
    <scope>NUCLEOTIDE SEQUENCE [LARGE SCALE GENOMIC DNA]</scope>
    <source>
        <strain evidence="1">P6</strain>
    </source>
</reference>